<protein>
    <submittedName>
        <fullName evidence="1">Uncharacterized protein</fullName>
    </submittedName>
</protein>
<keyword evidence="2" id="KW-1185">Reference proteome</keyword>
<dbReference type="Proteomes" id="UP001369736">
    <property type="component" value="Unassembled WGS sequence"/>
</dbReference>
<gene>
    <name evidence="1" type="ORF">WCD58_23145</name>
</gene>
<sequence>MMITNRDLDVIGLRDFTGLDAPAPSRGVTFVEDVTYELLREVPPSRDGWSLLCRRGGRVSWSMPLAPRGAAPRVRPAVAQAVAVRVLTEQGVFVSGWNQVPAHDAADRDHDEHFVARRPHGASALPV</sequence>
<dbReference type="EMBL" id="JBBEGM010000010">
    <property type="protein sequence ID" value="MEJ2864071.1"/>
    <property type="molecule type" value="Genomic_DNA"/>
</dbReference>
<dbReference type="RefSeq" id="WP_337705438.1">
    <property type="nucleotide sequence ID" value="NZ_JBBEGM010000010.1"/>
</dbReference>
<accession>A0ABU8MAA7</accession>
<organism evidence="1 2">
    <name type="scientific">Actinomycetospora flava</name>
    <dbReference type="NCBI Taxonomy" id="3129232"/>
    <lineage>
        <taxon>Bacteria</taxon>
        <taxon>Bacillati</taxon>
        <taxon>Actinomycetota</taxon>
        <taxon>Actinomycetes</taxon>
        <taxon>Pseudonocardiales</taxon>
        <taxon>Pseudonocardiaceae</taxon>
        <taxon>Actinomycetospora</taxon>
    </lineage>
</organism>
<comment type="caution">
    <text evidence="1">The sequence shown here is derived from an EMBL/GenBank/DDBJ whole genome shotgun (WGS) entry which is preliminary data.</text>
</comment>
<proteinExistence type="predicted"/>
<name>A0ABU8MAA7_9PSEU</name>
<reference evidence="1 2" key="1">
    <citation type="submission" date="2024-03" db="EMBL/GenBank/DDBJ databases">
        <title>Actinomycetospora sp. OC33-EN07, a novel actinomycete isolated from wild orchid (Aerides multiflora).</title>
        <authorList>
            <person name="Suriyachadkun C."/>
        </authorList>
    </citation>
    <scope>NUCLEOTIDE SEQUENCE [LARGE SCALE GENOMIC DNA]</scope>
    <source>
        <strain evidence="1 2">OC33-EN07</strain>
    </source>
</reference>
<evidence type="ECO:0000313" key="2">
    <source>
        <dbReference type="Proteomes" id="UP001369736"/>
    </source>
</evidence>
<evidence type="ECO:0000313" key="1">
    <source>
        <dbReference type="EMBL" id="MEJ2864071.1"/>
    </source>
</evidence>